<dbReference type="PANTHER" id="PTHR47791:SF1">
    <property type="entry name" value="ENDO MANNANASE, GH76 FAMILY (EUROFUNG)"/>
    <property type="match status" value="1"/>
</dbReference>
<feature type="signal peptide" evidence="1">
    <location>
        <begin position="1"/>
        <end position="36"/>
    </location>
</feature>
<protein>
    <submittedName>
        <fullName evidence="2">Glycoside hydrolase family 76 protein</fullName>
    </submittedName>
</protein>
<keyword evidence="1" id="KW-0732">Signal</keyword>
<sequence>MIREPSAVCFRRPLAVVTSAAFALAATVLTAAQAHAFVPVSNIYPDVRDPGWAAGDRSAASTSQWGRSIVLHVSGADDMAWGSIDDGQAGDEVWMDRSYDGGATWGSDAKIGDTSIPAGRTGWRTMMDNFDDAATGRHGVLRACGKAGDRPEIACTPWLTASSPALDRYPDGRDPALASADRSAASASQWSRSILLHVSDPDDMAWASIGNGQPGDEVWLDRSFDDGATWGSGSKLGDTTVPAGQTGWRTMMDDFHDRLTEQVGVLRACGKAGDRPEIACTGWVSPALGGRANGAAALMQYWSPRSGLWSGSFGWTDANALTTMIDYAQRSGDHGYDYVIGQVWRHNLRNDGSQVSTDFDTYGFNDDVGWWGLAWLRAYDYTGEQSYLRMAQTDADIMASHWDATCGGGVWWNTNTGSAGYKNAITNELFLKLEAALYNHTRDAANLNWANAEWNWFAASGMINSSHLVDDGLTQDGSCRNNDGGTFTYNQGVILDGLAQLSIARGGDSGLLGTAKSIAQAATMRLVTSGGVLSEPVGDTNCTADDSGFKGIFVRNLFEYARDANDAGFNGFMATQAASLLAHDTFGFDQNGMAWQGTGQTQATSFACTASAQDALNAGT</sequence>
<dbReference type="InterPro" id="IPR008928">
    <property type="entry name" value="6-hairpin_glycosidase_sf"/>
</dbReference>
<comment type="caution">
    <text evidence="2">The sequence shown here is derived from an EMBL/GenBank/DDBJ whole genome shotgun (WGS) entry which is preliminary data.</text>
</comment>
<evidence type="ECO:0000313" key="3">
    <source>
        <dbReference type="Proteomes" id="UP001499854"/>
    </source>
</evidence>
<dbReference type="SUPFAM" id="SSF48208">
    <property type="entry name" value="Six-hairpin glycosidases"/>
    <property type="match status" value="1"/>
</dbReference>
<accession>A0ABN2RWL8</accession>
<name>A0ABN2RWL8_9ACTN</name>
<dbReference type="EMBL" id="BAAAQM010000022">
    <property type="protein sequence ID" value="GAA1976064.1"/>
    <property type="molecule type" value="Genomic_DNA"/>
</dbReference>
<dbReference type="GO" id="GO:0016787">
    <property type="term" value="F:hydrolase activity"/>
    <property type="evidence" value="ECO:0007669"/>
    <property type="project" value="UniProtKB-KW"/>
</dbReference>
<proteinExistence type="predicted"/>
<feature type="chain" id="PRO_5045430427" evidence="1">
    <location>
        <begin position="37"/>
        <end position="620"/>
    </location>
</feature>
<keyword evidence="3" id="KW-1185">Reference proteome</keyword>
<dbReference type="Pfam" id="PF03663">
    <property type="entry name" value="Glyco_hydro_76"/>
    <property type="match status" value="1"/>
</dbReference>
<dbReference type="Proteomes" id="UP001499854">
    <property type="component" value="Unassembled WGS sequence"/>
</dbReference>
<dbReference type="Gene3D" id="1.50.10.20">
    <property type="match status" value="1"/>
</dbReference>
<organism evidence="2 3">
    <name type="scientific">Catenulispora subtropica</name>
    <dbReference type="NCBI Taxonomy" id="450798"/>
    <lineage>
        <taxon>Bacteria</taxon>
        <taxon>Bacillati</taxon>
        <taxon>Actinomycetota</taxon>
        <taxon>Actinomycetes</taxon>
        <taxon>Catenulisporales</taxon>
        <taxon>Catenulisporaceae</taxon>
        <taxon>Catenulispora</taxon>
    </lineage>
</organism>
<keyword evidence="2" id="KW-0378">Hydrolase</keyword>
<dbReference type="PANTHER" id="PTHR47791">
    <property type="entry name" value="MEIOTICALLY UP-REGULATED GENE 191 PROTEIN"/>
    <property type="match status" value="1"/>
</dbReference>
<dbReference type="InterPro" id="IPR005198">
    <property type="entry name" value="Glyco_hydro_76"/>
</dbReference>
<evidence type="ECO:0000256" key="1">
    <source>
        <dbReference type="SAM" id="SignalP"/>
    </source>
</evidence>
<evidence type="ECO:0000313" key="2">
    <source>
        <dbReference type="EMBL" id="GAA1976064.1"/>
    </source>
</evidence>
<gene>
    <name evidence="2" type="ORF">GCM10009838_40380</name>
</gene>
<reference evidence="2 3" key="1">
    <citation type="journal article" date="2019" name="Int. J. Syst. Evol. Microbiol.">
        <title>The Global Catalogue of Microorganisms (GCM) 10K type strain sequencing project: providing services to taxonomists for standard genome sequencing and annotation.</title>
        <authorList>
            <consortium name="The Broad Institute Genomics Platform"/>
            <consortium name="The Broad Institute Genome Sequencing Center for Infectious Disease"/>
            <person name="Wu L."/>
            <person name="Ma J."/>
        </authorList>
    </citation>
    <scope>NUCLEOTIDE SEQUENCE [LARGE SCALE GENOMIC DNA]</scope>
    <source>
        <strain evidence="2 3">JCM 16013</strain>
    </source>
</reference>
<dbReference type="InterPro" id="IPR053169">
    <property type="entry name" value="MUG_Protein"/>
</dbReference>